<protein>
    <recommendedName>
        <fullName evidence="1">Uracil-DNA glycosylase-like domain-containing protein</fullName>
    </recommendedName>
</protein>
<dbReference type="PANTHER" id="PTHR42160">
    <property type="entry name" value="URACIL-DNA GLYCOSYLASE SUPERFAMILY PROTEIN"/>
    <property type="match status" value="1"/>
</dbReference>
<name>A0A9W6MLN9_9PROT</name>
<dbReference type="Gene3D" id="3.40.470.10">
    <property type="entry name" value="Uracil-DNA glycosylase-like domain"/>
    <property type="match status" value="1"/>
</dbReference>
<dbReference type="AlphaFoldDB" id="A0A9W6MLN9"/>
<evidence type="ECO:0000259" key="1">
    <source>
        <dbReference type="SMART" id="SM00986"/>
    </source>
</evidence>
<evidence type="ECO:0000313" key="3">
    <source>
        <dbReference type="Proteomes" id="UP001143486"/>
    </source>
</evidence>
<keyword evidence="3" id="KW-1185">Reference proteome</keyword>
<sequence length="196" mass="22196">MAAPDLDPLLDEIRACRVCAAAMPHEPRPVIRAASTARIMIVGQAPGTRVHASGKPFTDPSGDRLRDWLGVDEDTFYDTSRIAIVPMGFCFPGLDAKGGDLPPRKECAPLWQARVRAALPDVRLTLLVGQYAQRFHLGSRMQQTLTETVRRGEEYGPEFLPLPHPSWRNNVWLKKNPWFEEKILPMLRCRMKELLR</sequence>
<evidence type="ECO:0000313" key="2">
    <source>
        <dbReference type="EMBL" id="GLK50740.1"/>
    </source>
</evidence>
<reference evidence="2" key="1">
    <citation type="journal article" date="2014" name="Int. J. Syst. Evol. Microbiol.">
        <title>Complete genome sequence of Corynebacterium casei LMG S-19264T (=DSM 44701T), isolated from a smear-ripened cheese.</title>
        <authorList>
            <consortium name="US DOE Joint Genome Institute (JGI-PGF)"/>
            <person name="Walter F."/>
            <person name="Albersmeier A."/>
            <person name="Kalinowski J."/>
            <person name="Ruckert C."/>
        </authorList>
    </citation>
    <scope>NUCLEOTIDE SEQUENCE</scope>
    <source>
        <strain evidence="2">VKM B-1513</strain>
    </source>
</reference>
<dbReference type="RefSeq" id="WP_271185139.1">
    <property type="nucleotide sequence ID" value="NZ_BSFE01000001.1"/>
</dbReference>
<dbReference type="Pfam" id="PF03167">
    <property type="entry name" value="UDG"/>
    <property type="match status" value="1"/>
</dbReference>
<accession>A0A9W6MLN9</accession>
<dbReference type="SMART" id="SM00986">
    <property type="entry name" value="UDG"/>
    <property type="match status" value="1"/>
</dbReference>
<dbReference type="PANTHER" id="PTHR42160:SF1">
    <property type="entry name" value="URACIL-DNA GLYCOSYLASE SUPERFAMILY PROTEIN"/>
    <property type="match status" value="1"/>
</dbReference>
<organism evidence="2 3">
    <name type="scientific">Maricaulis virginensis</name>
    <dbReference type="NCBI Taxonomy" id="144022"/>
    <lineage>
        <taxon>Bacteria</taxon>
        <taxon>Pseudomonadati</taxon>
        <taxon>Pseudomonadota</taxon>
        <taxon>Alphaproteobacteria</taxon>
        <taxon>Maricaulales</taxon>
        <taxon>Maricaulaceae</taxon>
        <taxon>Maricaulis</taxon>
    </lineage>
</organism>
<gene>
    <name evidence="2" type="ORF">GCM10017621_02480</name>
</gene>
<dbReference type="InterPro" id="IPR047124">
    <property type="entry name" value="HI_0220.2"/>
</dbReference>
<proteinExistence type="predicted"/>
<dbReference type="InterPro" id="IPR036895">
    <property type="entry name" value="Uracil-DNA_glycosylase-like_sf"/>
</dbReference>
<dbReference type="SUPFAM" id="SSF52141">
    <property type="entry name" value="Uracil-DNA glycosylase-like"/>
    <property type="match status" value="1"/>
</dbReference>
<dbReference type="InterPro" id="IPR005122">
    <property type="entry name" value="Uracil-DNA_glycosylase-like"/>
</dbReference>
<reference evidence="2" key="2">
    <citation type="submission" date="2023-01" db="EMBL/GenBank/DDBJ databases">
        <authorList>
            <person name="Sun Q."/>
            <person name="Evtushenko L."/>
        </authorList>
    </citation>
    <scope>NUCLEOTIDE SEQUENCE</scope>
    <source>
        <strain evidence="2">VKM B-1513</strain>
    </source>
</reference>
<dbReference type="Proteomes" id="UP001143486">
    <property type="component" value="Unassembled WGS sequence"/>
</dbReference>
<dbReference type="SMART" id="SM00987">
    <property type="entry name" value="UreE_C"/>
    <property type="match status" value="1"/>
</dbReference>
<dbReference type="EMBL" id="BSFE01000001">
    <property type="protein sequence ID" value="GLK50740.1"/>
    <property type="molecule type" value="Genomic_DNA"/>
</dbReference>
<dbReference type="CDD" id="cd10033">
    <property type="entry name" value="UDG_like"/>
    <property type="match status" value="1"/>
</dbReference>
<comment type="caution">
    <text evidence="2">The sequence shown here is derived from an EMBL/GenBank/DDBJ whole genome shotgun (WGS) entry which is preliminary data.</text>
</comment>
<feature type="domain" description="Uracil-DNA glycosylase-like" evidence="1">
    <location>
        <begin position="30"/>
        <end position="188"/>
    </location>
</feature>